<evidence type="ECO:0000313" key="2">
    <source>
        <dbReference type="Proteomes" id="UP000814033"/>
    </source>
</evidence>
<dbReference type="EMBL" id="MU275838">
    <property type="protein sequence ID" value="KAI0053994.1"/>
    <property type="molecule type" value="Genomic_DNA"/>
</dbReference>
<gene>
    <name evidence="1" type="ORF">FA95DRAFT_1551782</name>
</gene>
<accession>A0ACB8SBL6</accession>
<name>A0ACB8SBL6_9AGAM</name>
<evidence type="ECO:0000313" key="1">
    <source>
        <dbReference type="EMBL" id="KAI0053994.1"/>
    </source>
</evidence>
<reference evidence="1" key="1">
    <citation type="submission" date="2021-02" db="EMBL/GenBank/DDBJ databases">
        <authorList>
            <consortium name="DOE Joint Genome Institute"/>
            <person name="Ahrendt S."/>
            <person name="Looney B.P."/>
            <person name="Miyauchi S."/>
            <person name="Morin E."/>
            <person name="Drula E."/>
            <person name="Courty P.E."/>
            <person name="Chicoki N."/>
            <person name="Fauchery L."/>
            <person name="Kohler A."/>
            <person name="Kuo A."/>
            <person name="Labutti K."/>
            <person name="Pangilinan J."/>
            <person name="Lipzen A."/>
            <person name="Riley R."/>
            <person name="Andreopoulos W."/>
            <person name="He G."/>
            <person name="Johnson J."/>
            <person name="Barry K.W."/>
            <person name="Grigoriev I.V."/>
            <person name="Nagy L."/>
            <person name="Hibbett D."/>
            <person name="Henrissat B."/>
            <person name="Matheny P.B."/>
            <person name="Labbe J."/>
            <person name="Martin F."/>
        </authorList>
    </citation>
    <scope>NUCLEOTIDE SEQUENCE</scope>
    <source>
        <strain evidence="1">FP105234-sp</strain>
    </source>
</reference>
<sequence>MSTPWPTRKARLGTLLQSAGDEDADGRTLDGILHGQSVIGKTAKTSEVDALRFTDRDLSIVGTLEYGQFAVIDVVNCNIDGRVYVRKSIEKRFALKTRDQCNPQLERDLLLRARLAVSPFAPHLLCAFQTPTHLNLVMEYAPGGTLWDVLSSAPLEYIPEDDLRWWAPQAAAALSWCHAQGIAHRDVKPHNFVVTEAARVQLIDFGSAAPLGEHRADGSRLVEKRCCVVPCGTCDYISPEVLQAHEAALVAMEVEEEEEDDKLGGGDSKYATAYGVETDWWSMGAMLYELAYGVAPFFAKDIRTTYLKIVDHRRSLKFKRNIALSVELEDLLRRLLTDADLRLGRHGFQEIQDHAFFAGTKWDNLHTQTHPDDLHLPIFAYNDEAPPEQVAPMLDASHTSTASHSQGFAFSAFFQPSENSSPALSILRSAAKPSRSILREQAASFFVGFSWGPPLDAFPTAPSPARDSLSPPSLDPHHPQHLTPRPARTTLPNATPTPFRTLSASTPLRYPFATPLRPALHTPHAMATLPRPSTLRHTAPRRAVSDREAMRQLVDCIGLSARKKVIASGRTPRTPAGTLQRGTAKELRFVPAPIDILSGQAFGDQLAVNGYGADSDASGVGGFSLMSSLPDVDADSVRGDGTESGTTTGSESDGIPPSPSPSPRPGSAMSMLSRRSTTPTTATATGTWSLRLPPGWSGQNVSRRSTSPPHAQATRSRRSSSPPPVQVTGMNRRSSSPSLVYSAVRRRSSSPVSVMADTHKSDAPRKTLEVPHNPYMPKVEKRLRVPRTTVPSQEKDVRSSQQERRVEKGADDTLGALEARYEHLLNDIKNIEARLGGSVRSPSHYR</sequence>
<keyword evidence="2" id="KW-1185">Reference proteome</keyword>
<organism evidence="1 2">
    <name type="scientific">Auriscalpium vulgare</name>
    <dbReference type="NCBI Taxonomy" id="40419"/>
    <lineage>
        <taxon>Eukaryota</taxon>
        <taxon>Fungi</taxon>
        <taxon>Dikarya</taxon>
        <taxon>Basidiomycota</taxon>
        <taxon>Agaricomycotina</taxon>
        <taxon>Agaricomycetes</taxon>
        <taxon>Russulales</taxon>
        <taxon>Auriscalpiaceae</taxon>
        <taxon>Auriscalpium</taxon>
    </lineage>
</organism>
<reference evidence="1" key="2">
    <citation type="journal article" date="2022" name="New Phytol.">
        <title>Evolutionary transition to the ectomycorrhizal habit in the genomes of a hyperdiverse lineage of mushroom-forming fungi.</title>
        <authorList>
            <person name="Looney B."/>
            <person name="Miyauchi S."/>
            <person name="Morin E."/>
            <person name="Drula E."/>
            <person name="Courty P.E."/>
            <person name="Kohler A."/>
            <person name="Kuo A."/>
            <person name="LaButti K."/>
            <person name="Pangilinan J."/>
            <person name="Lipzen A."/>
            <person name="Riley R."/>
            <person name="Andreopoulos W."/>
            <person name="He G."/>
            <person name="Johnson J."/>
            <person name="Nolan M."/>
            <person name="Tritt A."/>
            <person name="Barry K.W."/>
            <person name="Grigoriev I.V."/>
            <person name="Nagy L.G."/>
            <person name="Hibbett D."/>
            <person name="Henrissat B."/>
            <person name="Matheny P.B."/>
            <person name="Labbe J."/>
            <person name="Martin F.M."/>
        </authorList>
    </citation>
    <scope>NUCLEOTIDE SEQUENCE</scope>
    <source>
        <strain evidence="1">FP105234-sp</strain>
    </source>
</reference>
<comment type="caution">
    <text evidence="1">The sequence shown here is derived from an EMBL/GenBank/DDBJ whole genome shotgun (WGS) entry which is preliminary data.</text>
</comment>
<protein>
    <submittedName>
        <fullName evidence="1">Kinase-like protein</fullName>
    </submittedName>
</protein>
<proteinExistence type="predicted"/>
<dbReference type="Proteomes" id="UP000814033">
    <property type="component" value="Unassembled WGS sequence"/>
</dbReference>